<evidence type="ECO:0000256" key="1">
    <source>
        <dbReference type="SAM" id="Phobius"/>
    </source>
</evidence>
<dbReference type="GO" id="GO:0008237">
    <property type="term" value="F:metallopeptidase activity"/>
    <property type="evidence" value="ECO:0007669"/>
    <property type="project" value="InterPro"/>
</dbReference>
<dbReference type="Gene3D" id="3.40.390.10">
    <property type="entry name" value="Collagenase (Catalytic Domain)"/>
    <property type="match status" value="1"/>
</dbReference>
<accession>A0A9P9FL26</accession>
<feature type="transmembrane region" description="Helical" evidence="1">
    <location>
        <begin position="12"/>
        <end position="32"/>
    </location>
</feature>
<sequence>NPFPTFVPNCHRYCTLLFTGIFCLWTLFFLFFRLKSRHSCTSGTNPSGRIAPAAKMMPTPCSLRSVTGLARAIFVFGFIARAVQALDIVVPDLSPILDTPKFLVSDIFVVKPGTEKGGCDAYDVNQWYQDAVTLVTSAKEAVAAAVSAGESGDTKADSLKYLQTFFDVRPLKTAQTEFTDRTAKMTGKFSETMNQNPSKALTFCPENIQDVIDALVDDSEGDVDDKPWIFCDSTWTVEEAWDDTARATAKEPNPDGKPIREVYKDWYQPNYVDRKAAIDAATTQEDKDALIQPFFPFWSDDFKAYIFDVTGDYCSRTGNFAGTDDNFQPNSMTFCAKNFNSDHYAKLDDLPAVTKGRVSIKDLEVTGLTFLHETFHFALLNEHTPDLAYLLTEITKKKPLDLTGEIMTADESIRNPESYTLFALAYHLGKLNPDYTFASGMSYKPR</sequence>
<dbReference type="InterPro" id="IPR024079">
    <property type="entry name" value="MetalloPept_cat_dom_sf"/>
</dbReference>
<organism evidence="2 3">
    <name type="scientific">Dactylonectria macrodidyma</name>
    <dbReference type="NCBI Taxonomy" id="307937"/>
    <lineage>
        <taxon>Eukaryota</taxon>
        <taxon>Fungi</taxon>
        <taxon>Dikarya</taxon>
        <taxon>Ascomycota</taxon>
        <taxon>Pezizomycotina</taxon>
        <taxon>Sordariomycetes</taxon>
        <taxon>Hypocreomycetidae</taxon>
        <taxon>Hypocreales</taxon>
        <taxon>Nectriaceae</taxon>
        <taxon>Dactylonectria</taxon>
    </lineage>
</organism>
<gene>
    <name evidence="2" type="ORF">EDB81DRAFT_917125</name>
</gene>
<dbReference type="AlphaFoldDB" id="A0A9P9FL26"/>
<protein>
    <submittedName>
        <fullName evidence="2">Uncharacterized protein</fullName>
    </submittedName>
</protein>
<keyword evidence="1" id="KW-0812">Transmembrane</keyword>
<dbReference type="OrthoDB" id="4259138at2759"/>
<keyword evidence="1" id="KW-0472">Membrane</keyword>
<name>A0A9P9FL26_9HYPO</name>
<reference evidence="2" key="1">
    <citation type="journal article" date="2021" name="Nat. Commun.">
        <title>Genetic determinants of endophytism in the Arabidopsis root mycobiome.</title>
        <authorList>
            <person name="Mesny F."/>
            <person name="Miyauchi S."/>
            <person name="Thiergart T."/>
            <person name="Pickel B."/>
            <person name="Atanasova L."/>
            <person name="Karlsson M."/>
            <person name="Huettel B."/>
            <person name="Barry K.W."/>
            <person name="Haridas S."/>
            <person name="Chen C."/>
            <person name="Bauer D."/>
            <person name="Andreopoulos W."/>
            <person name="Pangilinan J."/>
            <person name="LaButti K."/>
            <person name="Riley R."/>
            <person name="Lipzen A."/>
            <person name="Clum A."/>
            <person name="Drula E."/>
            <person name="Henrissat B."/>
            <person name="Kohler A."/>
            <person name="Grigoriev I.V."/>
            <person name="Martin F.M."/>
            <person name="Hacquard S."/>
        </authorList>
    </citation>
    <scope>NUCLEOTIDE SEQUENCE</scope>
    <source>
        <strain evidence="2">MPI-CAGE-AT-0147</strain>
    </source>
</reference>
<keyword evidence="1" id="KW-1133">Transmembrane helix</keyword>
<keyword evidence="3" id="KW-1185">Reference proteome</keyword>
<evidence type="ECO:0000313" key="3">
    <source>
        <dbReference type="Proteomes" id="UP000738349"/>
    </source>
</evidence>
<proteinExistence type="predicted"/>
<dbReference type="Proteomes" id="UP000738349">
    <property type="component" value="Unassembled WGS sequence"/>
</dbReference>
<evidence type="ECO:0000313" key="2">
    <source>
        <dbReference type="EMBL" id="KAH7165152.1"/>
    </source>
</evidence>
<comment type="caution">
    <text evidence="2">The sequence shown here is derived from an EMBL/GenBank/DDBJ whole genome shotgun (WGS) entry which is preliminary data.</text>
</comment>
<dbReference type="EMBL" id="JAGMUV010000003">
    <property type="protein sequence ID" value="KAH7165152.1"/>
    <property type="molecule type" value="Genomic_DNA"/>
</dbReference>
<feature type="non-terminal residue" evidence="2">
    <location>
        <position position="1"/>
    </location>
</feature>